<dbReference type="Proteomes" id="UP001597452">
    <property type="component" value="Unassembled WGS sequence"/>
</dbReference>
<evidence type="ECO:0000313" key="2">
    <source>
        <dbReference type="Proteomes" id="UP001597452"/>
    </source>
</evidence>
<organism evidence="1 2">
    <name type="scientific">Piscibacillus salipiscarius</name>
    <dbReference type="NCBI Taxonomy" id="299480"/>
    <lineage>
        <taxon>Bacteria</taxon>
        <taxon>Bacillati</taxon>
        <taxon>Bacillota</taxon>
        <taxon>Bacilli</taxon>
        <taxon>Bacillales</taxon>
        <taxon>Bacillaceae</taxon>
        <taxon>Piscibacillus</taxon>
    </lineage>
</organism>
<reference evidence="2" key="1">
    <citation type="journal article" date="2019" name="Int. J. Syst. Evol. Microbiol.">
        <title>The Global Catalogue of Microorganisms (GCM) 10K type strain sequencing project: providing services to taxonomists for standard genome sequencing and annotation.</title>
        <authorList>
            <consortium name="The Broad Institute Genomics Platform"/>
            <consortium name="The Broad Institute Genome Sequencing Center for Infectious Disease"/>
            <person name="Wu L."/>
            <person name="Ma J."/>
        </authorList>
    </citation>
    <scope>NUCLEOTIDE SEQUENCE [LARGE SCALE GENOMIC DNA]</scope>
    <source>
        <strain evidence="2">TISTR 1571</strain>
    </source>
</reference>
<keyword evidence="2" id="KW-1185">Reference proteome</keyword>
<gene>
    <name evidence="1" type="ORF">ACFSW4_02885</name>
</gene>
<protein>
    <submittedName>
        <fullName evidence="1">Uncharacterized protein</fullName>
    </submittedName>
</protein>
<accession>A0ABW5Q7B9</accession>
<name>A0ABW5Q7B9_9BACI</name>
<dbReference type="RefSeq" id="WP_054752223.1">
    <property type="nucleotide sequence ID" value="NZ_JBHUMZ010000011.1"/>
</dbReference>
<evidence type="ECO:0000313" key="1">
    <source>
        <dbReference type="EMBL" id="MFD2637820.1"/>
    </source>
</evidence>
<proteinExistence type="predicted"/>
<dbReference type="EMBL" id="JBHUMZ010000011">
    <property type="protein sequence ID" value="MFD2637820.1"/>
    <property type="molecule type" value="Genomic_DNA"/>
</dbReference>
<comment type="caution">
    <text evidence="1">The sequence shown here is derived from an EMBL/GenBank/DDBJ whole genome shotgun (WGS) entry which is preliminary data.</text>
</comment>
<sequence length="179" mass="20657">MLSKYKEIFIYANKILANDQEIGRFRKRKGSPHYIQNVLYHLANYPTGVAVDLEIVNHDEEIIGYIRKPSGIRPKNFHIFNEDKEHLGDVQTGWTYKNINFMNTKGELILKMTGASSGIDFVVEDLEKDLQYSIRKRSLVVYGDEPNVGGEGFYITIPDDPVRTLMLIGLCYCQIYQMK</sequence>